<gene>
    <name evidence="1" type="ORF">DSAG12_04305</name>
</gene>
<sequence length="57" mass="6740">MTKHIRFEWFVICPHCEYENTALNTSLNNYNCLVCGNFFNSSPNFRARNPRKIVISK</sequence>
<evidence type="ECO:0000313" key="1">
    <source>
        <dbReference type="EMBL" id="XDF89291.1"/>
    </source>
</evidence>
<name>A0AC61ZU08_9ARCH</name>
<organism evidence="1 2">
    <name type="scientific">Promethearchaeum syntrophicum</name>
    <dbReference type="NCBI Taxonomy" id="2594042"/>
    <lineage>
        <taxon>Archaea</taxon>
        <taxon>Promethearchaeati</taxon>
        <taxon>Promethearchaeota</taxon>
        <taxon>Promethearchaeia</taxon>
        <taxon>Promethearchaeales</taxon>
        <taxon>Promethearchaeaceae</taxon>
        <taxon>Promethearchaeum</taxon>
    </lineage>
</organism>
<accession>A0AC61ZU08</accession>
<dbReference type="EMBL" id="CP042905">
    <property type="protein sequence ID" value="XDF89291.1"/>
    <property type="molecule type" value="Genomic_DNA"/>
</dbReference>
<protein>
    <submittedName>
        <fullName evidence="1">DUF4299 domain-containing protein</fullName>
    </submittedName>
</protein>
<evidence type="ECO:0000313" key="2">
    <source>
        <dbReference type="Proteomes" id="UP000321408"/>
    </source>
</evidence>
<reference evidence="1 2" key="2">
    <citation type="journal article" date="2024" name="Int. J. Syst. Evol. Microbiol.">
        <title>Promethearchaeum syntrophicum gen. nov., sp. nov., an anaerobic, obligately syntrophic archaeon, the first isolate of the lineage 'Asgard' archaea, and proposal of the new archaeal phylum Promethearchaeota phyl. nov. and kingdom Promethearchaeati regn. nov.</title>
        <authorList>
            <person name="Imachi H."/>
            <person name="Nobu M.K."/>
            <person name="Kato S."/>
            <person name="Takaki Y."/>
            <person name="Miyazaki M."/>
            <person name="Miyata M."/>
            <person name="Ogawara M."/>
            <person name="Saito Y."/>
            <person name="Sakai S."/>
            <person name="Tahara Y.O."/>
            <person name="Takano Y."/>
            <person name="Tasumi E."/>
            <person name="Uematsu K."/>
            <person name="Yoshimura T."/>
            <person name="Itoh T."/>
            <person name="Ohkuma M."/>
            <person name="Takai K."/>
        </authorList>
    </citation>
    <scope>NUCLEOTIDE SEQUENCE [LARGE SCALE GENOMIC DNA]</scope>
    <source>
        <strain evidence="1 2">MK-D1</strain>
    </source>
</reference>
<keyword evidence="2" id="KW-1185">Reference proteome</keyword>
<reference evidence="1 2" key="1">
    <citation type="journal article" date="2020" name="Nature">
        <title>Isolation of an archaeon at the prokaryote-eukaryote interface.</title>
        <authorList>
            <person name="Imachi H."/>
            <person name="Nobu M.K."/>
            <person name="Nakahara N."/>
            <person name="Morono Y."/>
            <person name="Ogawara M."/>
            <person name="Takaki Y."/>
            <person name="Takano Y."/>
            <person name="Uematsu K."/>
            <person name="Ikuta T."/>
            <person name="Ito M."/>
            <person name="Matsui Y."/>
            <person name="Miyazaki M."/>
            <person name="Murata K."/>
            <person name="Saito Y."/>
            <person name="Sakai S."/>
            <person name="Song C."/>
            <person name="Tasumi E."/>
            <person name="Yamanaka Y."/>
            <person name="Yamaguchi T."/>
            <person name="Kamagata Y."/>
            <person name="Tamaki H."/>
            <person name="Takai K."/>
        </authorList>
    </citation>
    <scope>NUCLEOTIDE SEQUENCE [LARGE SCALE GENOMIC DNA]</scope>
    <source>
        <strain evidence="1 2">MK-D1</strain>
    </source>
</reference>
<dbReference type="Proteomes" id="UP000321408">
    <property type="component" value="Chromosome"/>
</dbReference>
<proteinExistence type="predicted"/>